<dbReference type="Proteomes" id="UP000265520">
    <property type="component" value="Unassembled WGS sequence"/>
</dbReference>
<comment type="caution">
    <text evidence="1">The sequence shown here is derived from an EMBL/GenBank/DDBJ whole genome shotgun (WGS) entry which is preliminary data.</text>
</comment>
<evidence type="ECO:0000313" key="1">
    <source>
        <dbReference type="EMBL" id="MCI48415.1"/>
    </source>
</evidence>
<dbReference type="AlphaFoldDB" id="A0A392SKC4"/>
<dbReference type="EMBL" id="LXQA010386368">
    <property type="protein sequence ID" value="MCI48415.1"/>
    <property type="molecule type" value="Genomic_DNA"/>
</dbReference>
<name>A0A392SKC4_9FABA</name>
<organism evidence="1 2">
    <name type="scientific">Trifolium medium</name>
    <dbReference type="NCBI Taxonomy" id="97028"/>
    <lineage>
        <taxon>Eukaryota</taxon>
        <taxon>Viridiplantae</taxon>
        <taxon>Streptophyta</taxon>
        <taxon>Embryophyta</taxon>
        <taxon>Tracheophyta</taxon>
        <taxon>Spermatophyta</taxon>
        <taxon>Magnoliopsida</taxon>
        <taxon>eudicotyledons</taxon>
        <taxon>Gunneridae</taxon>
        <taxon>Pentapetalae</taxon>
        <taxon>rosids</taxon>
        <taxon>fabids</taxon>
        <taxon>Fabales</taxon>
        <taxon>Fabaceae</taxon>
        <taxon>Papilionoideae</taxon>
        <taxon>50 kb inversion clade</taxon>
        <taxon>NPAAA clade</taxon>
        <taxon>Hologalegina</taxon>
        <taxon>IRL clade</taxon>
        <taxon>Trifolieae</taxon>
        <taxon>Trifolium</taxon>
    </lineage>
</organism>
<reference evidence="1 2" key="1">
    <citation type="journal article" date="2018" name="Front. Plant Sci.">
        <title>Red Clover (Trifolium pratense) and Zigzag Clover (T. medium) - A Picture of Genomic Similarities and Differences.</title>
        <authorList>
            <person name="Dluhosova J."/>
            <person name="Istvanek J."/>
            <person name="Nedelnik J."/>
            <person name="Repkova J."/>
        </authorList>
    </citation>
    <scope>NUCLEOTIDE SEQUENCE [LARGE SCALE GENOMIC DNA]</scope>
    <source>
        <strain evidence="2">cv. 10/8</strain>
        <tissue evidence="1">Leaf</tissue>
    </source>
</reference>
<evidence type="ECO:0000313" key="2">
    <source>
        <dbReference type="Proteomes" id="UP000265520"/>
    </source>
</evidence>
<protein>
    <submittedName>
        <fullName evidence="1">Cytochrome P450</fullName>
    </submittedName>
</protein>
<keyword evidence="2" id="KW-1185">Reference proteome</keyword>
<sequence length="58" mass="6846">MTESRVQPHWQEHVGMSWQKPETSRHKYNIDASFSAHRNRVGFGMCIRDDEGRFVLAK</sequence>
<feature type="non-terminal residue" evidence="1">
    <location>
        <position position="58"/>
    </location>
</feature>
<proteinExistence type="predicted"/>
<accession>A0A392SKC4</accession>